<dbReference type="CDD" id="cd01109">
    <property type="entry name" value="HTH_YyaN"/>
    <property type="match status" value="1"/>
</dbReference>
<dbReference type="PANTHER" id="PTHR30204:SF98">
    <property type="entry name" value="HTH-TYPE TRANSCRIPTIONAL REGULATOR ADHR"/>
    <property type="match status" value="1"/>
</dbReference>
<sequence>MTAAPHSPATTDTEPVSIGIAEMAESSGLTQDTLRWYEREGLIPEIPRTAMGRRAFSPRLVALVKLLVRLRSTGMPTADMRRFVILVNLGASTHQERIDILSAHRLRVDEKQRRLAEARSALETKISHYEDLIAQGLDCDGLAVVPPSSNEHRSIHVDHHS</sequence>
<evidence type="ECO:0000256" key="1">
    <source>
        <dbReference type="ARBA" id="ARBA00023125"/>
    </source>
</evidence>
<dbReference type="SMART" id="SM00422">
    <property type="entry name" value="HTH_MERR"/>
    <property type="match status" value="1"/>
</dbReference>
<dbReference type="RefSeq" id="WP_269601976.1">
    <property type="nucleotide sequence ID" value="NZ_JAPWIJ010000001.1"/>
</dbReference>
<protein>
    <submittedName>
        <fullName evidence="3">MerR family transcriptional regulator</fullName>
    </submittedName>
</protein>
<evidence type="ECO:0000259" key="2">
    <source>
        <dbReference type="PROSITE" id="PS50937"/>
    </source>
</evidence>
<dbReference type="EMBL" id="JAPWIJ010000001">
    <property type="protein sequence ID" value="MCZ4517369.1"/>
    <property type="molecule type" value="Genomic_DNA"/>
</dbReference>
<accession>A0ABT4M9I5</accession>
<dbReference type="InterPro" id="IPR009061">
    <property type="entry name" value="DNA-bd_dom_put_sf"/>
</dbReference>
<keyword evidence="1" id="KW-0238">DNA-binding</keyword>
<name>A0ABT4M9I5_9NOCA</name>
<dbReference type="SUPFAM" id="SSF46955">
    <property type="entry name" value="Putative DNA-binding domain"/>
    <property type="match status" value="1"/>
</dbReference>
<feature type="domain" description="HTH merR-type" evidence="2">
    <location>
        <begin position="20"/>
        <end position="86"/>
    </location>
</feature>
<gene>
    <name evidence="3" type="ORF">O4220_02505</name>
</gene>
<dbReference type="Pfam" id="PF13411">
    <property type="entry name" value="MerR_1"/>
    <property type="match status" value="1"/>
</dbReference>
<dbReference type="Proteomes" id="UP001081071">
    <property type="component" value="Unassembled WGS sequence"/>
</dbReference>
<reference evidence="3" key="1">
    <citation type="submission" date="2022-12" db="EMBL/GenBank/DDBJ databases">
        <authorList>
            <person name="Krivoruchko A.V."/>
            <person name="Elkin A."/>
        </authorList>
    </citation>
    <scope>NUCLEOTIDE SEQUENCE</scope>
    <source>
        <strain evidence="3">IEGM 1391</strain>
    </source>
</reference>
<comment type="caution">
    <text evidence="3">The sequence shown here is derived from an EMBL/GenBank/DDBJ whole genome shotgun (WGS) entry which is preliminary data.</text>
</comment>
<keyword evidence="4" id="KW-1185">Reference proteome</keyword>
<proteinExistence type="predicted"/>
<evidence type="ECO:0000313" key="4">
    <source>
        <dbReference type="Proteomes" id="UP001081071"/>
    </source>
</evidence>
<evidence type="ECO:0000313" key="3">
    <source>
        <dbReference type="EMBL" id="MCZ4517369.1"/>
    </source>
</evidence>
<dbReference type="PROSITE" id="PS00552">
    <property type="entry name" value="HTH_MERR_1"/>
    <property type="match status" value="1"/>
</dbReference>
<dbReference type="PROSITE" id="PS50937">
    <property type="entry name" value="HTH_MERR_2"/>
    <property type="match status" value="1"/>
</dbReference>
<dbReference type="InterPro" id="IPR000551">
    <property type="entry name" value="MerR-type_HTH_dom"/>
</dbReference>
<dbReference type="Gene3D" id="1.10.1660.10">
    <property type="match status" value="1"/>
</dbReference>
<dbReference type="InterPro" id="IPR047057">
    <property type="entry name" value="MerR_fam"/>
</dbReference>
<organism evidence="3 4">
    <name type="scientific">Rhodococcus ruber</name>
    <dbReference type="NCBI Taxonomy" id="1830"/>
    <lineage>
        <taxon>Bacteria</taxon>
        <taxon>Bacillati</taxon>
        <taxon>Actinomycetota</taxon>
        <taxon>Actinomycetes</taxon>
        <taxon>Mycobacteriales</taxon>
        <taxon>Nocardiaceae</taxon>
        <taxon>Rhodococcus</taxon>
    </lineage>
</organism>
<dbReference type="PANTHER" id="PTHR30204">
    <property type="entry name" value="REDOX-CYCLING DRUG-SENSING TRANSCRIPTIONAL ACTIVATOR SOXR"/>
    <property type="match status" value="1"/>
</dbReference>